<dbReference type="SUPFAM" id="SSF103473">
    <property type="entry name" value="MFS general substrate transporter"/>
    <property type="match status" value="1"/>
</dbReference>
<feature type="transmembrane region" description="Helical" evidence="9">
    <location>
        <begin position="398"/>
        <end position="418"/>
    </location>
</feature>
<evidence type="ECO:0000313" key="12">
    <source>
        <dbReference type="Proteomes" id="UP000305267"/>
    </source>
</evidence>
<comment type="similarity">
    <text evidence="6">Belongs to the major facilitator superfamily. Phthalate permease family.</text>
</comment>
<evidence type="ECO:0000313" key="11">
    <source>
        <dbReference type="EMBL" id="TNC09053.1"/>
    </source>
</evidence>
<feature type="domain" description="Major facilitator superfamily (MFS) profile" evidence="10">
    <location>
        <begin position="17"/>
        <end position="422"/>
    </location>
</feature>
<accession>A0A5C4LA41</accession>
<gene>
    <name evidence="11" type="ORF">FF100_27510</name>
</gene>
<dbReference type="InterPro" id="IPR020846">
    <property type="entry name" value="MFS_dom"/>
</dbReference>
<feature type="transmembrane region" description="Helical" evidence="9">
    <location>
        <begin position="363"/>
        <end position="386"/>
    </location>
</feature>
<organism evidence="11 12">
    <name type="scientific">Methylobacterium terricola</name>
    <dbReference type="NCBI Taxonomy" id="2583531"/>
    <lineage>
        <taxon>Bacteria</taxon>
        <taxon>Pseudomonadati</taxon>
        <taxon>Pseudomonadota</taxon>
        <taxon>Alphaproteobacteria</taxon>
        <taxon>Hyphomicrobiales</taxon>
        <taxon>Methylobacteriaceae</taxon>
        <taxon>Methylobacterium</taxon>
    </lineage>
</organism>
<dbReference type="PROSITE" id="PS50850">
    <property type="entry name" value="MFS"/>
    <property type="match status" value="1"/>
</dbReference>
<feature type="transmembrane region" description="Helical" evidence="9">
    <location>
        <begin position="177"/>
        <end position="197"/>
    </location>
</feature>
<dbReference type="FunFam" id="1.20.1250.20:FF:000018">
    <property type="entry name" value="MFS transporter permease"/>
    <property type="match status" value="1"/>
</dbReference>
<dbReference type="OrthoDB" id="9773957at2"/>
<evidence type="ECO:0000259" key="10">
    <source>
        <dbReference type="PROSITE" id="PS50850"/>
    </source>
</evidence>
<evidence type="ECO:0000256" key="7">
    <source>
        <dbReference type="ARBA" id="ARBA00058119"/>
    </source>
</evidence>
<comment type="subcellular location">
    <subcellularLocation>
        <location evidence="1">Membrane</location>
        <topology evidence="1">Multi-pass membrane protein</topology>
    </subcellularLocation>
</comment>
<keyword evidence="4 9" id="KW-1133">Transmembrane helix</keyword>
<dbReference type="EMBL" id="VDDA01000019">
    <property type="protein sequence ID" value="TNC09053.1"/>
    <property type="molecule type" value="Genomic_DNA"/>
</dbReference>
<keyword evidence="3 9" id="KW-0812">Transmembrane</keyword>
<dbReference type="CDD" id="cd17319">
    <property type="entry name" value="MFS_ExuT_GudP_like"/>
    <property type="match status" value="1"/>
</dbReference>
<dbReference type="Pfam" id="PF07690">
    <property type="entry name" value="MFS_1"/>
    <property type="match status" value="1"/>
</dbReference>
<protein>
    <recommendedName>
        <fullName evidence="8">Putative tartrate transporter</fullName>
    </recommendedName>
</protein>
<dbReference type="Proteomes" id="UP000305267">
    <property type="component" value="Unassembled WGS sequence"/>
</dbReference>
<dbReference type="PANTHER" id="PTHR43791:SF36">
    <property type="entry name" value="TRANSPORTER, PUTATIVE (AFU_ORTHOLOGUE AFUA_6G08340)-RELATED"/>
    <property type="match status" value="1"/>
</dbReference>
<evidence type="ECO:0000256" key="1">
    <source>
        <dbReference type="ARBA" id="ARBA00004141"/>
    </source>
</evidence>
<evidence type="ECO:0000256" key="9">
    <source>
        <dbReference type="SAM" id="Phobius"/>
    </source>
</evidence>
<feature type="transmembrane region" description="Helical" evidence="9">
    <location>
        <begin position="113"/>
        <end position="133"/>
    </location>
</feature>
<evidence type="ECO:0000256" key="6">
    <source>
        <dbReference type="ARBA" id="ARBA00038514"/>
    </source>
</evidence>
<feature type="transmembrane region" description="Helical" evidence="9">
    <location>
        <begin position="309"/>
        <end position="342"/>
    </location>
</feature>
<feature type="transmembrane region" description="Helical" evidence="9">
    <location>
        <begin position="82"/>
        <end position="101"/>
    </location>
</feature>
<evidence type="ECO:0000256" key="2">
    <source>
        <dbReference type="ARBA" id="ARBA00022448"/>
    </source>
</evidence>
<comment type="caution">
    <text evidence="11">The sequence shown here is derived from an EMBL/GenBank/DDBJ whole genome shotgun (WGS) entry which is preliminary data.</text>
</comment>
<keyword evidence="5 9" id="KW-0472">Membrane</keyword>
<evidence type="ECO:0000256" key="3">
    <source>
        <dbReference type="ARBA" id="ARBA00022692"/>
    </source>
</evidence>
<dbReference type="RefSeq" id="WP_139038956.1">
    <property type="nucleotide sequence ID" value="NZ_VDDA01000019.1"/>
</dbReference>
<feature type="transmembrane region" description="Helical" evidence="9">
    <location>
        <begin position="243"/>
        <end position="264"/>
    </location>
</feature>
<dbReference type="AlphaFoldDB" id="A0A5C4LA41"/>
<evidence type="ECO:0000256" key="5">
    <source>
        <dbReference type="ARBA" id="ARBA00023136"/>
    </source>
</evidence>
<proteinExistence type="inferred from homology"/>
<feature type="transmembrane region" description="Helical" evidence="9">
    <location>
        <begin position="46"/>
        <end position="67"/>
    </location>
</feature>
<dbReference type="Gene3D" id="1.20.1250.20">
    <property type="entry name" value="MFS general substrate transporter like domains"/>
    <property type="match status" value="2"/>
</dbReference>
<keyword evidence="12" id="KW-1185">Reference proteome</keyword>
<feature type="transmembrane region" description="Helical" evidence="9">
    <location>
        <begin position="276"/>
        <end position="297"/>
    </location>
</feature>
<reference evidence="11 12" key="1">
    <citation type="submission" date="2019-06" db="EMBL/GenBank/DDBJ databases">
        <title>Genome of Methylobacterium sp. 17Sr1-39.</title>
        <authorList>
            <person name="Seo T."/>
        </authorList>
    </citation>
    <scope>NUCLEOTIDE SEQUENCE [LARGE SCALE GENOMIC DNA]</scope>
    <source>
        <strain evidence="11 12">17Sr1-39</strain>
    </source>
</reference>
<evidence type="ECO:0000256" key="4">
    <source>
        <dbReference type="ARBA" id="ARBA00022989"/>
    </source>
</evidence>
<keyword evidence="2" id="KW-0813">Transport</keyword>
<feature type="transmembrane region" description="Helical" evidence="9">
    <location>
        <begin position="139"/>
        <end position="165"/>
    </location>
</feature>
<feature type="transmembrane region" description="Helical" evidence="9">
    <location>
        <begin position="13"/>
        <end position="34"/>
    </location>
</feature>
<dbReference type="GO" id="GO:0016020">
    <property type="term" value="C:membrane"/>
    <property type="evidence" value="ECO:0007669"/>
    <property type="project" value="UniProtKB-SubCell"/>
</dbReference>
<comment type="function">
    <text evidence="7">Component of the tartrate utilization system and may allow entry of tartrate and tartrate dehydrogenase.</text>
</comment>
<evidence type="ECO:0000256" key="8">
    <source>
        <dbReference type="ARBA" id="ARBA00074139"/>
    </source>
</evidence>
<dbReference type="InterPro" id="IPR036259">
    <property type="entry name" value="MFS_trans_sf"/>
</dbReference>
<name>A0A5C4LA41_9HYPH</name>
<dbReference type="PANTHER" id="PTHR43791">
    <property type="entry name" value="PERMEASE-RELATED"/>
    <property type="match status" value="1"/>
</dbReference>
<dbReference type="FunFam" id="1.20.1250.20:FF:000126">
    <property type="entry name" value="MFS transporter permease"/>
    <property type="match status" value="1"/>
</dbReference>
<dbReference type="InterPro" id="IPR011701">
    <property type="entry name" value="MFS"/>
</dbReference>
<sequence length="432" mass="46387">MDRSLEQVTMRRVAWRLVPFICLLYFIAFIDRVNIGFAALTMNKDLGFSSAVFGFGAGIFFFGYFLFEVPSNIVLDKVGARLWIARVMITWGIISGAFAFVKGEYSFYTLRFLLGAAEAGFFPGIILYLSYWFPVRYRAGVVSLFMAAAPISVVLGSPLSSALLAMDGILGLHGWQWMFLIEAVPAVVLGVVVLFYMTDRPENATWLPDDQRAWLVAEMNAEHARKTVGAKHGIMAGLSDLRVLALALVYFGTSAGLYTLGIWAPQIIKSFGLSNMAVGFLNGVPPTLAIVAMILWARHSDRTGERTWHVVIACLVASVGLLLAGGAASTLAVIAALSLVNIGISAAKPPLWAMPTMFLSGQAAAVGIATINSIGNLGGFVGPWAIGWFKDQTGSFTGGLFFVAGLLVLSAIVTLIVARAGRRSETADALAH</sequence>
<dbReference type="GO" id="GO:0022857">
    <property type="term" value="F:transmembrane transporter activity"/>
    <property type="evidence" value="ECO:0007669"/>
    <property type="project" value="InterPro"/>
</dbReference>